<evidence type="ECO:0000256" key="8">
    <source>
        <dbReference type="PROSITE-ProRule" id="PRU10141"/>
    </source>
</evidence>
<keyword evidence="2 10" id="KW-0723">Serine/threonine-protein kinase</keyword>
<dbReference type="Gene3D" id="1.10.510.10">
    <property type="entry name" value="Transferase(Phosphotransferase) domain 1"/>
    <property type="match status" value="1"/>
</dbReference>
<dbReference type="InterPro" id="IPR011009">
    <property type="entry name" value="Kinase-like_dom_sf"/>
</dbReference>
<evidence type="ECO:0000256" key="7">
    <source>
        <dbReference type="ARBA" id="ARBA00022840"/>
    </source>
</evidence>
<dbReference type="InterPro" id="IPR017441">
    <property type="entry name" value="Protein_kinase_ATP_BS"/>
</dbReference>
<dbReference type="OrthoDB" id="9762169at2"/>
<evidence type="ECO:0000256" key="5">
    <source>
        <dbReference type="ARBA" id="ARBA00022741"/>
    </source>
</evidence>
<evidence type="ECO:0000313" key="10">
    <source>
        <dbReference type="EMBL" id="TQL70724.1"/>
    </source>
</evidence>
<dbReference type="InterPro" id="IPR013517">
    <property type="entry name" value="FG-GAP"/>
</dbReference>
<dbReference type="InterPro" id="IPR008271">
    <property type="entry name" value="Ser/Thr_kinase_AS"/>
</dbReference>
<feature type="domain" description="Protein kinase" evidence="9">
    <location>
        <begin position="13"/>
        <end position="277"/>
    </location>
</feature>
<dbReference type="GO" id="GO:0004674">
    <property type="term" value="F:protein serine/threonine kinase activity"/>
    <property type="evidence" value="ECO:0007669"/>
    <property type="project" value="UniProtKB-KW"/>
</dbReference>
<dbReference type="Pfam" id="PF00069">
    <property type="entry name" value="Pkinase"/>
    <property type="match status" value="1"/>
</dbReference>
<keyword evidence="4" id="KW-0732">Signal</keyword>
<evidence type="ECO:0000259" key="9">
    <source>
        <dbReference type="PROSITE" id="PS50011"/>
    </source>
</evidence>
<dbReference type="GO" id="GO:0005524">
    <property type="term" value="F:ATP binding"/>
    <property type="evidence" value="ECO:0007669"/>
    <property type="project" value="UniProtKB-UniRule"/>
</dbReference>
<name>A0A543ADR3_9ACTN</name>
<dbReference type="Gene3D" id="2.130.10.130">
    <property type="entry name" value="Integrin alpha, N-terminal"/>
    <property type="match status" value="2"/>
</dbReference>
<organism evidence="10 11">
    <name type="scientific">Nocardioides albertanoniae</name>
    <dbReference type="NCBI Taxonomy" id="1175486"/>
    <lineage>
        <taxon>Bacteria</taxon>
        <taxon>Bacillati</taxon>
        <taxon>Actinomycetota</taxon>
        <taxon>Actinomycetes</taxon>
        <taxon>Propionibacteriales</taxon>
        <taxon>Nocardioidaceae</taxon>
        <taxon>Nocardioides</taxon>
    </lineage>
</organism>
<keyword evidence="3" id="KW-0808">Transferase</keyword>
<dbReference type="SMART" id="SM00220">
    <property type="entry name" value="S_TKc"/>
    <property type="match status" value="1"/>
</dbReference>
<dbReference type="PROSITE" id="PS50011">
    <property type="entry name" value="PROTEIN_KINASE_DOM"/>
    <property type="match status" value="1"/>
</dbReference>
<evidence type="ECO:0000256" key="6">
    <source>
        <dbReference type="ARBA" id="ARBA00022777"/>
    </source>
</evidence>
<keyword evidence="7 8" id="KW-0067">ATP-binding</keyword>
<dbReference type="PANTHER" id="PTHR43289:SF6">
    <property type="entry name" value="SERINE_THREONINE-PROTEIN KINASE NEKL-3"/>
    <property type="match status" value="1"/>
</dbReference>
<keyword evidence="6 10" id="KW-0418">Kinase</keyword>
<dbReference type="InterPro" id="IPR028994">
    <property type="entry name" value="Integrin_alpha_N"/>
</dbReference>
<evidence type="ECO:0000256" key="3">
    <source>
        <dbReference type="ARBA" id="ARBA00022679"/>
    </source>
</evidence>
<evidence type="ECO:0000256" key="4">
    <source>
        <dbReference type="ARBA" id="ARBA00022729"/>
    </source>
</evidence>
<dbReference type="SUPFAM" id="SSF69318">
    <property type="entry name" value="Integrin alpha N-terminal domain"/>
    <property type="match status" value="1"/>
</dbReference>
<proteinExistence type="predicted"/>
<dbReference type="RefSeq" id="WP_141782418.1">
    <property type="nucleotide sequence ID" value="NZ_VFOV01000001.1"/>
</dbReference>
<dbReference type="AlphaFoldDB" id="A0A543ADR3"/>
<comment type="caution">
    <text evidence="10">The sequence shown here is derived from an EMBL/GenBank/DDBJ whole genome shotgun (WGS) entry which is preliminary data.</text>
</comment>
<sequence length="736" mass="78164">MTTLHPGAVFGHYRMDRILGEGGMGVVYDAFDTQLERQVALKMVHAHLADRQFIDMFIREGQTLAQIRSPHIIAIYDIGEQQGSPFIVTQYIKGGDVTGLVRSKGPLAPHLACLVNAQVAEALHDAHQAGIIHQDVKPSNVLVRNPNSPIDPFGFLCDFGIATSSSDSPAGGITGTWNYLAPEYIRDERDEQGRPIAPAPSRDIYAAGCMLWFTLTGKVPYSGEAVQVAMAHQNAPIPQFVGDDAWTRGANRILQLSMAKDRRQRYQSAAAFKDDLLKLREITAPAQLVPAPSMADRNPAPIPVSAVRAPTESEAILIEEAERPSRITPFRVGAAMVGVAALGIGGALAITQPWKADGPEPIVPTVKGAAYADVNGDKFGDVVTNVANPDGEGVDVVTWSSDGRTLKPSKPVTVDDPALPADNDGDQVFPLCADFTGDGKNSLVTFVRSKKGFNFDGGLEGSIKAPAGVVADGKKMAGSTFYYDLGVDDFDGDGVADLFMSTRFGNPDATLDKQGRTVGEGKIWVYRGTKSGFAEPTLFASYPATPVEQIAVGDFTGDEKADLVVLRRAAGNPEDITLTTGTSGLDLYEGDGSGVAAAKAFSFKHKGINSFLAGDVNGDGRDEVVVEESGRGEGQSITVGGFSDDLADFSIATRGRLPKPRDTLESTSRYPATLSDVNGDGLTDVVAASKEDNDSPYTFYVALGSKDGSFPGHTMATWKSSPDDVHLYNLMGGTLG</sequence>
<evidence type="ECO:0000256" key="2">
    <source>
        <dbReference type="ARBA" id="ARBA00022527"/>
    </source>
</evidence>
<dbReference type="Gene3D" id="3.30.200.20">
    <property type="entry name" value="Phosphorylase Kinase, domain 1"/>
    <property type="match status" value="1"/>
</dbReference>
<dbReference type="EMBL" id="VFOV01000001">
    <property type="protein sequence ID" value="TQL70724.1"/>
    <property type="molecule type" value="Genomic_DNA"/>
</dbReference>
<dbReference type="SUPFAM" id="SSF56112">
    <property type="entry name" value="Protein kinase-like (PK-like)"/>
    <property type="match status" value="1"/>
</dbReference>
<dbReference type="InterPro" id="IPR000719">
    <property type="entry name" value="Prot_kinase_dom"/>
</dbReference>
<accession>A0A543ADR3</accession>
<dbReference type="CDD" id="cd14014">
    <property type="entry name" value="STKc_PknB_like"/>
    <property type="match status" value="1"/>
</dbReference>
<protein>
    <recommendedName>
        <fullName evidence="1">non-specific serine/threonine protein kinase</fullName>
        <ecNumber evidence="1">2.7.11.1</ecNumber>
    </recommendedName>
</protein>
<feature type="binding site" evidence="8">
    <location>
        <position position="42"/>
    </location>
    <ligand>
        <name>ATP</name>
        <dbReference type="ChEBI" id="CHEBI:30616"/>
    </ligand>
</feature>
<gene>
    <name evidence="10" type="ORF">FB381_4666</name>
</gene>
<dbReference type="EC" id="2.7.11.1" evidence="1"/>
<evidence type="ECO:0000256" key="1">
    <source>
        <dbReference type="ARBA" id="ARBA00012513"/>
    </source>
</evidence>
<dbReference type="PROSITE" id="PS00107">
    <property type="entry name" value="PROTEIN_KINASE_ATP"/>
    <property type="match status" value="1"/>
</dbReference>
<dbReference type="Pfam" id="PF13517">
    <property type="entry name" value="FG-GAP_3"/>
    <property type="match status" value="1"/>
</dbReference>
<keyword evidence="11" id="KW-1185">Reference proteome</keyword>
<evidence type="ECO:0000313" key="11">
    <source>
        <dbReference type="Proteomes" id="UP000320209"/>
    </source>
</evidence>
<dbReference type="PANTHER" id="PTHR43289">
    <property type="entry name" value="MITOGEN-ACTIVATED PROTEIN KINASE KINASE KINASE 20-RELATED"/>
    <property type="match status" value="1"/>
</dbReference>
<keyword evidence="5 8" id="KW-0547">Nucleotide-binding</keyword>
<reference evidence="10 11" key="1">
    <citation type="submission" date="2019-06" db="EMBL/GenBank/DDBJ databases">
        <title>Sequencing the genomes of 1000 actinobacteria strains.</title>
        <authorList>
            <person name="Klenk H.-P."/>
        </authorList>
    </citation>
    <scope>NUCLEOTIDE SEQUENCE [LARGE SCALE GENOMIC DNA]</scope>
    <source>
        <strain evidence="10 11">DSM 25218</strain>
    </source>
</reference>
<dbReference type="PROSITE" id="PS00108">
    <property type="entry name" value="PROTEIN_KINASE_ST"/>
    <property type="match status" value="1"/>
</dbReference>
<dbReference type="Proteomes" id="UP000320209">
    <property type="component" value="Unassembled WGS sequence"/>
</dbReference>